<feature type="compositionally biased region" description="Polar residues" evidence="1">
    <location>
        <begin position="1"/>
        <end position="10"/>
    </location>
</feature>
<dbReference type="EMBL" id="LS974626">
    <property type="protein sequence ID" value="CAG7909160.1"/>
    <property type="molecule type" value="Genomic_DNA"/>
</dbReference>
<evidence type="ECO:0000256" key="1">
    <source>
        <dbReference type="SAM" id="MobiDB-lite"/>
    </source>
</evidence>
<name>A0A8D9MH19_BRACM</name>
<accession>A0A8D9MH19</accession>
<proteinExistence type="predicted"/>
<evidence type="ECO:0000313" key="2">
    <source>
        <dbReference type="EMBL" id="CAG7909160.1"/>
    </source>
</evidence>
<feature type="region of interest" description="Disordered" evidence="1">
    <location>
        <begin position="1"/>
        <end position="48"/>
    </location>
</feature>
<protein>
    <submittedName>
        <fullName evidence="2">Uncharacterized protein</fullName>
    </submittedName>
</protein>
<gene>
    <name evidence="2" type="ORF">BRAPAZ1V2_A10P04060.2</name>
</gene>
<dbReference type="Proteomes" id="UP000694005">
    <property type="component" value="Chromosome A10"/>
</dbReference>
<sequence length="48" mass="5290">MISSNHQSRFGLTAPRIQDALVPTRQRKLPHTRPPGGVTQSEGHAVMK</sequence>
<dbReference type="Gramene" id="A10p04060.2_BraZ1">
    <property type="protein sequence ID" value="A10p04060.2_BraZ1.CDS"/>
    <property type="gene ID" value="A10g04060.2_BraZ1"/>
</dbReference>
<reference evidence="2 3" key="1">
    <citation type="submission" date="2021-07" db="EMBL/GenBank/DDBJ databases">
        <authorList>
            <consortium name="Genoscope - CEA"/>
            <person name="William W."/>
        </authorList>
    </citation>
    <scope>NUCLEOTIDE SEQUENCE [LARGE SCALE GENOMIC DNA]</scope>
</reference>
<evidence type="ECO:0000313" key="3">
    <source>
        <dbReference type="Proteomes" id="UP000694005"/>
    </source>
</evidence>
<organism evidence="2 3">
    <name type="scientific">Brassica campestris</name>
    <name type="common">Field mustard</name>
    <dbReference type="NCBI Taxonomy" id="3711"/>
    <lineage>
        <taxon>Eukaryota</taxon>
        <taxon>Viridiplantae</taxon>
        <taxon>Streptophyta</taxon>
        <taxon>Embryophyta</taxon>
        <taxon>Tracheophyta</taxon>
        <taxon>Spermatophyta</taxon>
        <taxon>Magnoliopsida</taxon>
        <taxon>eudicotyledons</taxon>
        <taxon>Gunneridae</taxon>
        <taxon>Pentapetalae</taxon>
        <taxon>rosids</taxon>
        <taxon>malvids</taxon>
        <taxon>Brassicales</taxon>
        <taxon>Brassicaceae</taxon>
        <taxon>Brassiceae</taxon>
        <taxon>Brassica</taxon>
    </lineage>
</organism>
<dbReference type="AlphaFoldDB" id="A0A8D9MH19"/>